<name>K0AWS1_GOTA9</name>
<sequence length="289" mass="33952">MGDSFLDKLTDQLKRQTIEQYLIYSLDTWENYIDRLGLKNENIVQYITNKDNILKIEGFINENGILGLQYNQDQILKRHIIGFDYDISIRKAESWTFEEYFKDYREYLVKYTIKNILKLKLIFQTIAYKMTIVPRLAVFDTIENDVGEIEYNISYSGKISESLIINMRGNISEVLAILSNDRSDDKAILIEEELADIWDILSEGLFSLIIYDRYPRNLENILPEAVYKKQIEDRILKNEISVRYDGELYRAIKLDDSYVVLNSELHAVTDTEQAKAIYCKVNLAKSMLR</sequence>
<dbReference type="KEGG" id="cad:Curi_c06110"/>
<dbReference type="STRING" id="1128398.Curi_c06110"/>
<accession>K0AWS1</accession>
<evidence type="ECO:0000313" key="1">
    <source>
        <dbReference type="EMBL" id="AFS77684.1"/>
    </source>
</evidence>
<organism evidence="1 2">
    <name type="scientific">Gottschalkia acidurici (strain ATCC 7906 / DSM 604 / BCRC 14475 / CIP 104303 / KCTC 5404 / NCIMB 10678 / 9a)</name>
    <name type="common">Clostridium acidurici</name>
    <dbReference type="NCBI Taxonomy" id="1128398"/>
    <lineage>
        <taxon>Bacteria</taxon>
        <taxon>Bacillati</taxon>
        <taxon>Bacillota</taxon>
        <taxon>Tissierellia</taxon>
        <taxon>Tissierellales</taxon>
        <taxon>Gottschalkiaceae</taxon>
        <taxon>Gottschalkia</taxon>
    </lineage>
</organism>
<keyword evidence="2" id="KW-1185">Reference proteome</keyword>
<dbReference type="RefSeq" id="WP_014966821.1">
    <property type="nucleotide sequence ID" value="NC_018664.1"/>
</dbReference>
<gene>
    <name evidence="1" type="ordered locus">Curi_c06110</name>
</gene>
<dbReference type="Proteomes" id="UP000006094">
    <property type="component" value="Chromosome"/>
</dbReference>
<protein>
    <submittedName>
        <fullName evidence="1">Uncharacterized protein</fullName>
    </submittedName>
</protein>
<dbReference type="AlphaFoldDB" id="K0AWS1"/>
<evidence type="ECO:0000313" key="2">
    <source>
        <dbReference type="Proteomes" id="UP000006094"/>
    </source>
</evidence>
<dbReference type="HOGENOM" id="CLU_962062_0_0_9"/>
<dbReference type="EMBL" id="CP003326">
    <property type="protein sequence ID" value="AFS77684.1"/>
    <property type="molecule type" value="Genomic_DNA"/>
</dbReference>
<proteinExistence type="predicted"/>
<reference evidence="1 2" key="1">
    <citation type="journal article" date="2012" name="PLoS ONE">
        <title>The purine-utilizing bacterium Clostridium acidurici 9a: a genome-guided metabolic reconsideration.</title>
        <authorList>
            <person name="Hartwich K."/>
            <person name="Poehlein A."/>
            <person name="Daniel R."/>
        </authorList>
    </citation>
    <scope>NUCLEOTIDE SEQUENCE [LARGE SCALE GENOMIC DNA]</scope>
    <source>
        <strain evidence="2">ATCC 7906 / DSM 604 / BCRC 14475 / CIP 104303 / KCTC 5404 / NCIMB 10678 / 9a</strain>
    </source>
</reference>